<dbReference type="EMBL" id="JYDL01000001">
    <property type="protein sequence ID" value="KRX27992.1"/>
    <property type="molecule type" value="Genomic_DNA"/>
</dbReference>
<comment type="caution">
    <text evidence="1">The sequence shown here is derived from an EMBL/GenBank/DDBJ whole genome shotgun (WGS) entry which is preliminary data.</text>
</comment>
<name>A0A0V0SMQ3_9BILA</name>
<accession>A0A0V0SMQ3</accession>
<keyword evidence="2" id="KW-1185">Reference proteome</keyword>
<dbReference type="Proteomes" id="UP000054630">
    <property type="component" value="Unassembled WGS sequence"/>
</dbReference>
<evidence type="ECO:0000313" key="2">
    <source>
        <dbReference type="Proteomes" id="UP000054630"/>
    </source>
</evidence>
<sequence length="67" mass="7197">MNLGSASGPDGVKVSHFREIGPPLLLHIPAVQQDCNGWLSEETPLNPHQNAFQLGRDGVFDSISTVT</sequence>
<protein>
    <submittedName>
        <fullName evidence="1">Uncharacterized protein</fullName>
    </submittedName>
</protein>
<organism evidence="1 2">
    <name type="scientific">Trichinella nelsoni</name>
    <dbReference type="NCBI Taxonomy" id="6336"/>
    <lineage>
        <taxon>Eukaryota</taxon>
        <taxon>Metazoa</taxon>
        <taxon>Ecdysozoa</taxon>
        <taxon>Nematoda</taxon>
        <taxon>Enoplea</taxon>
        <taxon>Dorylaimia</taxon>
        <taxon>Trichinellida</taxon>
        <taxon>Trichinellidae</taxon>
        <taxon>Trichinella</taxon>
    </lineage>
</organism>
<proteinExistence type="predicted"/>
<dbReference type="AlphaFoldDB" id="A0A0V0SMQ3"/>
<gene>
    <name evidence="1" type="ORF">T07_11260</name>
</gene>
<evidence type="ECO:0000313" key="1">
    <source>
        <dbReference type="EMBL" id="KRX27992.1"/>
    </source>
</evidence>
<reference evidence="1 2" key="1">
    <citation type="submission" date="2015-01" db="EMBL/GenBank/DDBJ databases">
        <title>Evolution of Trichinella species and genotypes.</title>
        <authorList>
            <person name="Korhonen P.K."/>
            <person name="Edoardo P."/>
            <person name="Giuseppe L.R."/>
            <person name="Gasser R.B."/>
        </authorList>
    </citation>
    <scope>NUCLEOTIDE SEQUENCE [LARGE SCALE GENOMIC DNA]</scope>
    <source>
        <strain evidence="1">ISS37</strain>
    </source>
</reference>
<dbReference type="OrthoDB" id="5924225at2759"/>